<name>A0ABY8TNC7_TETOB</name>
<dbReference type="Proteomes" id="UP001244341">
    <property type="component" value="Chromosome 2b"/>
</dbReference>
<dbReference type="InterPro" id="IPR011051">
    <property type="entry name" value="RmlC_Cupin_sf"/>
</dbReference>
<dbReference type="InterPro" id="IPR003829">
    <property type="entry name" value="Pirin_N_dom"/>
</dbReference>
<dbReference type="SUPFAM" id="SSF51182">
    <property type="entry name" value="RmlC-like cupins"/>
    <property type="match status" value="1"/>
</dbReference>
<dbReference type="InterPro" id="IPR014710">
    <property type="entry name" value="RmlC-like_jellyroll"/>
</dbReference>
<dbReference type="Gene3D" id="2.60.120.10">
    <property type="entry name" value="Jelly Rolls"/>
    <property type="match status" value="2"/>
</dbReference>
<protein>
    <recommendedName>
        <fullName evidence="7">Pirin N-terminal domain-containing protein</fullName>
    </recommendedName>
</protein>
<feature type="domain" description="Pirin N-terminal" evidence="3">
    <location>
        <begin position="24"/>
        <end position="127"/>
    </location>
</feature>
<proteinExistence type="inferred from homology"/>
<reference evidence="5 6" key="1">
    <citation type="submission" date="2023-05" db="EMBL/GenBank/DDBJ databases">
        <title>A 100% complete, gapless, phased diploid assembly of the Scenedesmus obliquus UTEX 3031 genome.</title>
        <authorList>
            <person name="Biondi T.C."/>
            <person name="Hanschen E.R."/>
            <person name="Kwon T."/>
            <person name="Eng W."/>
            <person name="Kruse C.P.S."/>
            <person name="Koehler S.I."/>
            <person name="Kunde Y."/>
            <person name="Gleasner C.D."/>
            <person name="You Mak K.T."/>
            <person name="Polle J."/>
            <person name="Hovde B.T."/>
            <person name="Starkenburg S.R."/>
        </authorList>
    </citation>
    <scope>NUCLEOTIDE SEQUENCE [LARGE SCALE GENOMIC DNA]</scope>
    <source>
        <strain evidence="5 6">DOE0152z</strain>
    </source>
</reference>
<dbReference type="PANTHER" id="PTHR43212">
    <property type="entry name" value="QUERCETIN 2,3-DIOXYGENASE"/>
    <property type="match status" value="1"/>
</dbReference>
<evidence type="ECO:0000259" key="3">
    <source>
        <dbReference type="Pfam" id="PF02678"/>
    </source>
</evidence>
<dbReference type="Pfam" id="PF17954">
    <property type="entry name" value="Pirin_C_2"/>
    <property type="match status" value="1"/>
</dbReference>
<evidence type="ECO:0000256" key="1">
    <source>
        <dbReference type="ARBA" id="ARBA00008416"/>
    </source>
</evidence>
<evidence type="ECO:0000313" key="5">
    <source>
        <dbReference type="EMBL" id="WIA10399.1"/>
    </source>
</evidence>
<evidence type="ECO:0000256" key="2">
    <source>
        <dbReference type="RuleBase" id="RU003457"/>
    </source>
</evidence>
<accession>A0ABY8TNC7</accession>
<evidence type="ECO:0008006" key="7">
    <source>
        <dbReference type="Google" id="ProtNLM"/>
    </source>
</evidence>
<dbReference type="Pfam" id="PF02678">
    <property type="entry name" value="Pirin"/>
    <property type="match status" value="1"/>
</dbReference>
<dbReference type="EMBL" id="CP126209">
    <property type="protein sequence ID" value="WIA10399.1"/>
    <property type="molecule type" value="Genomic_DNA"/>
</dbReference>
<sequence length="262" mass="28775">MAATLPTAAVRLVPAASLRVSKPTWWLESRFHFSFADYWDPARMQFGALRVMNDDLVKPRAGFGRHPHRHAEIFSYILEGSLSHADSMGSKESLPRGCVQYMSAGRGVTHSEMNDHDETCRFIQVWLTPDSKAPGYGSPKYGSSCYTKADRHNQLLHMLSGTGPSPAWPAVNSSKDPIQLYQDGNVFVSESDAGSAYELQLAARRQAYILCMEGSMSVNDGQLQARDAAKVKGAEDGATLLKLSTAEGAHFMLIEMAKSDDE</sequence>
<feature type="domain" description="Quercetin 2,3-dioxygenase C-terminal cupin" evidence="4">
    <location>
        <begin position="174"/>
        <end position="256"/>
    </location>
</feature>
<evidence type="ECO:0000313" key="6">
    <source>
        <dbReference type="Proteomes" id="UP001244341"/>
    </source>
</evidence>
<dbReference type="InterPro" id="IPR012093">
    <property type="entry name" value="Pirin"/>
</dbReference>
<dbReference type="InterPro" id="IPR041602">
    <property type="entry name" value="Quercetinase_C"/>
</dbReference>
<dbReference type="PIRSF" id="PIRSF006232">
    <property type="entry name" value="Pirin"/>
    <property type="match status" value="1"/>
</dbReference>
<organism evidence="5 6">
    <name type="scientific">Tetradesmus obliquus</name>
    <name type="common">Green alga</name>
    <name type="synonym">Acutodesmus obliquus</name>
    <dbReference type="NCBI Taxonomy" id="3088"/>
    <lineage>
        <taxon>Eukaryota</taxon>
        <taxon>Viridiplantae</taxon>
        <taxon>Chlorophyta</taxon>
        <taxon>core chlorophytes</taxon>
        <taxon>Chlorophyceae</taxon>
        <taxon>CS clade</taxon>
        <taxon>Sphaeropleales</taxon>
        <taxon>Scenedesmaceae</taxon>
        <taxon>Tetradesmus</taxon>
    </lineage>
</organism>
<gene>
    <name evidence="5" type="ORF">OEZ85_010591</name>
</gene>
<comment type="similarity">
    <text evidence="1 2">Belongs to the pirin family.</text>
</comment>
<dbReference type="CDD" id="cd02910">
    <property type="entry name" value="cupin_Yhhw_N"/>
    <property type="match status" value="1"/>
</dbReference>
<dbReference type="PANTHER" id="PTHR43212:SF3">
    <property type="entry name" value="QUERCETIN 2,3-DIOXYGENASE"/>
    <property type="match status" value="1"/>
</dbReference>
<keyword evidence="6" id="KW-1185">Reference proteome</keyword>
<evidence type="ECO:0000259" key="4">
    <source>
        <dbReference type="Pfam" id="PF17954"/>
    </source>
</evidence>